<comment type="caution">
    <text evidence="19">The sequence shown here is derived from an EMBL/GenBank/DDBJ whole genome shotgun (WGS) entry which is preliminary data.</text>
</comment>
<comment type="similarity">
    <text evidence="13">Belongs to the SAT4 family.</text>
</comment>
<evidence type="ECO:0000313" key="20">
    <source>
        <dbReference type="Proteomes" id="UP001465668"/>
    </source>
</evidence>
<feature type="signal peptide" evidence="17">
    <location>
        <begin position="1"/>
        <end position="22"/>
    </location>
</feature>
<keyword evidence="7 16" id="KW-0812">Transmembrane</keyword>
<dbReference type="Pfam" id="PF20684">
    <property type="entry name" value="Fung_rhodopsin"/>
    <property type="match status" value="1"/>
</dbReference>
<evidence type="ECO:0000256" key="14">
    <source>
        <dbReference type="PROSITE-ProRule" id="PRU01356"/>
    </source>
</evidence>
<keyword evidence="20" id="KW-1185">Reference proteome</keyword>
<dbReference type="PANTHER" id="PTHR33048">
    <property type="entry name" value="PTH11-LIKE INTEGRAL MEMBRANE PROTEIN (AFU_ORTHOLOGUE AFUA_5G11245)"/>
    <property type="match status" value="1"/>
</dbReference>
<keyword evidence="10 16" id="KW-0472">Membrane</keyword>
<keyword evidence="5" id="KW-0964">Secreted</keyword>
<keyword evidence="12" id="KW-0449">Lipoprotein</keyword>
<evidence type="ECO:0000259" key="18">
    <source>
        <dbReference type="PROSITE" id="PS52012"/>
    </source>
</evidence>
<evidence type="ECO:0000313" key="19">
    <source>
        <dbReference type="EMBL" id="KAK9777201.1"/>
    </source>
</evidence>
<sequence>MLLLRTPIAIVALISSVTTVKADDFSTNTTAALDAVPQCAYPCMLSELRSANCLSADEGFLADCLCTNITLQSDISICVQLSCDLLDDQKSAFGVENQICKTYPTESRASVALVTAIVTISISIPVVAARCATRLKLTKRLWPDDYMSLLSLAALLTIASIQLYSATELGSGRHYWNMDLDSLPLSRQMYYAAKILYVFIQGSGKLAILLLYQRVFDTGNGAQWFRRAIKVMIVLTFAIEGGYVFIIAFQCLPVASLWDPSITDAKCLNANVAFTAGAVLNIASDIVLMVLPIPALWKLQTSIQKRLGVALMLAIASLGIIASLVRVKFLVAGSSAFDSSYYNVDVSAWSLIELLCVVACGSIPALRPLLVHIRTAITSTVSSTFQRSRASGNTSSSRKSVVISAPRYSAAIKNHATTDSYSLSHLSTTNSTRHWKDSGLESPLERSPVVIQSRSSALVDIEAANLQSPSTSQPRPSISGSEDELIDVISDNK</sequence>
<gene>
    <name evidence="19" type="ORF">SCAR479_06269</name>
</gene>
<evidence type="ECO:0000256" key="10">
    <source>
        <dbReference type="ARBA" id="ARBA00023136"/>
    </source>
</evidence>
<feature type="transmembrane region" description="Helical" evidence="16">
    <location>
        <begin position="109"/>
        <end position="128"/>
    </location>
</feature>
<dbReference type="PROSITE" id="PS52012">
    <property type="entry name" value="CFEM"/>
    <property type="match status" value="1"/>
</dbReference>
<dbReference type="InterPro" id="IPR052337">
    <property type="entry name" value="SAT4-like"/>
</dbReference>
<keyword evidence="11" id="KW-1015">Disulfide bond</keyword>
<organism evidence="19 20">
    <name type="scientific">Seiridium cardinale</name>
    <dbReference type="NCBI Taxonomy" id="138064"/>
    <lineage>
        <taxon>Eukaryota</taxon>
        <taxon>Fungi</taxon>
        <taxon>Dikarya</taxon>
        <taxon>Ascomycota</taxon>
        <taxon>Pezizomycotina</taxon>
        <taxon>Sordariomycetes</taxon>
        <taxon>Xylariomycetidae</taxon>
        <taxon>Amphisphaeriales</taxon>
        <taxon>Sporocadaceae</taxon>
        <taxon>Seiridium</taxon>
    </lineage>
</organism>
<keyword evidence="6" id="KW-0336">GPI-anchor</keyword>
<keyword evidence="14" id="KW-0479">Metal-binding</keyword>
<evidence type="ECO:0000256" key="1">
    <source>
        <dbReference type="ARBA" id="ARBA00004141"/>
    </source>
</evidence>
<evidence type="ECO:0000256" key="6">
    <source>
        <dbReference type="ARBA" id="ARBA00022622"/>
    </source>
</evidence>
<feature type="region of interest" description="Disordered" evidence="15">
    <location>
        <begin position="465"/>
        <end position="493"/>
    </location>
</feature>
<dbReference type="EMBL" id="JARVKM010000023">
    <property type="protein sequence ID" value="KAK9777201.1"/>
    <property type="molecule type" value="Genomic_DNA"/>
</dbReference>
<evidence type="ECO:0000256" key="16">
    <source>
        <dbReference type="SAM" id="Phobius"/>
    </source>
</evidence>
<evidence type="ECO:0000256" key="7">
    <source>
        <dbReference type="ARBA" id="ARBA00022692"/>
    </source>
</evidence>
<evidence type="ECO:0000256" key="11">
    <source>
        <dbReference type="ARBA" id="ARBA00023157"/>
    </source>
</evidence>
<dbReference type="InterPro" id="IPR008427">
    <property type="entry name" value="Extracellular_membr_CFEM_dom"/>
</dbReference>
<evidence type="ECO:0000256" key="3">
    <source>
        <dbReference type="ARBA" id="ARBA00004613"/>
    </source>
</evidence>
<name>A0ABR2XTT1_9PEZI</name>
<feature type="transmembrane region" description="Helical" evidence="16">
    <location>
        <begin position="347"/>
        <end position="366"/>
    </location>
</feature>
<evidence type="ECO:0000256" key="8">
    <source>
        <dbReference type="ARBA" id="ARBA00022729"/>
    </source>
</evidence>
<comment type="caution">
    <text evidence="14">Lacks conserved residue(s) required for the propagation of feature annotation.</text>
</comment>
<evidence type="ECO:0000256" key="13">
    <source>
        <dbReference type="ARBA" id="ARBA00038359"/>
    </source>
</evidence>
<feature type="transmembrane region" description="Helical" evidence="16">
    <location>
        <begin position="149"/>
        <end position="169"/>
    </location>
</feature>
<proteinExistence type="inferred from homology"/>
<feature type="binding site" description="axial binding residue" evidence="14">
    <location>
        <position position="57"/>
    </location>
    <ligand>
        <name>heme</name>
        <dbReference type="ChEBI" id="CHEBI:30413"/>
    </ligand>
    <ligandPart>
        <name>Fe</name>
        <dbReference type="ChEBI" id="CHEBI:18248"/>
    </ligandPart>
</feature>
<evidence type="ECO:0000256" key="9">
    <source>
        <dbReference type="ARBA" id="ARBA00022989"/>
    </source>
</evidence>
<evidence type="ECO:0000256" key="15">
    <source>
        <dbReference type="SAM" id="MobiDB-lite"/>
    </source>
</evidence>
<keyword evidence="14" id="KW-0408">Iron</keyword>
<dbReference type="InterPro" id="IPR049326">
    <property type="entry name" value="Rhodopsin_dom_fungi"/>
</dbReference>
<feature type="transmembrane region" description="Helical" evidence="16">
    <location>
        <begin position="189"/>
        <end position="212"/>
    </location>
</feature>
<feature type="transmembrane region" description="Helical" evidence="16">
    <location>
        <begin position="309"/>
        <end position="327"/>
    </location>
</feature>
<keyword evidence="6" id="KW-0325">Glycoprotein</keyword>
<evidence type="ECO:0000256" key="17">
    <source>
        <dbReference type="SAM" id="SignalP"/>
    </source>
</evidence>
<feature type="domain" description="CFEM" evidence="18">
    <location>
        <begin position="11"/>
        <end position="127"/>
    </location>
</feature>
<feature type="transmembrane region" description="Helical" evidence="16">
    <location>
        <begin position="278"/>
        <end position="297"/>
    </location>
</feature>
<keyword evidence="9 16" id="KW-1133">Transmembrane helix</keyword>
<feature type="transmembrane region" description="Helical" evidence="16">
    <location>
        <begin position="233"/>
        <end position="258"/>
    </location>
</feature>
<feature type="compositionally biased region" description="Polar residues" evidence="15">
    <location>
        <begin position="465"/>
        <end position="480"/>
    </location>
</feature>
<protein>
    <recommendedName>
        <fullName evidence="18">CFEM domain-containing protein</fullName>
    </recommendedName>
</protein>
<evidence type="ECO:0000256" key="4">
    <source>
        <dbReference type="ARBA" id="ARBA00010031"/>
    </source>
</evidence>
<comment type="similarity">
    <text evidence="4">Belongs to the RBT5 family.</text>
</comment>
<keyword evidence="14" id="KW-0349">Heme</keyword>
<dbReference type="Pfam" id="PF05730">
    <property type="entry name" value="CFEM"/>
    <property type="match status" value="1"/>
</dbReference>
<evidence type="ECO:0000256" key="2">
    <source>
        <dbReference type="ARBA" id="ARBA00004589"/>
    </source>
</evidence>
<keyword evidence="8 17" id="KW-0732">Signal</keyword>
<dbReference type="Proteomes" id="UP001465668">
    <property type="component" value="Unassembled WGS sequence"/>
</dbReference>
<evidence type="ECO:0000256" key="5">
    <source>
        <dbReference type="ARBA" id="ARBA00022525"/>
    </source>
</evidence>
<dbReference type="PANTHER" id="PTHR33048:SF47">
    <property type="entry name" value="INTEGRAL MEMBRANE PROTEIN-RELATED"/>
    <property type="match status" value="1"/>
</dbReference>
<reference evidence="19 20" key="1">
    <citation type="submission" date="2024-02" db="EMBL/GenBank/DDBJ databases">
        <title>First draft genome assembly of two strains of Seiridium cardinale.</title>
        <authorList>
            <person name="Emiliani G."/>
            <person name="Scali E."/>
        </authorList>
    </citation>
    <scope>NUCLEOTIDE SEQUENCE [LARGE SCALE GENOMIC DNA]</scope>
    <source>
        <strain evidence="19 20">BM-138-000479</strain>
    </source>
</reference>
<evidence type="ECO:0000256" key="12">
    <source>
        <dbReference type="ARBA" id="ARBA00023288"/>
    </source>
</evidence>
<comment type="subcellular location">
    <subcellularLocation>
        <location evidence="2">Membrane</location>
        <topology evidence="2">Lipid-anchor</topology>
        <topology evidence="2">GPI-anchor</topology>
    </subcellularLocation>
    <subcellularLocation>
        <location evidence="1">Membrane</location>
        <topology evidence="1">Multi-pass membrane protein</topology>
    </subcellularLocation>
    <subcellularLocation>
        <location evidence="3">Secreted</location>
    </subcellularLocation>
</comment>
<accession>A0ABR2XTT1</accession>
<feature type="chain" id="PRO_5046695417" description="CFEM domain-containing protein" evidence="17">
    <location>
        <begin position="23"/>
        <end position="493"/>
    </location>
</feature>